<dbReference type="Proteomes" id="UP000618051">
    <property type="component" value="Unassembled WGS sequence"/>
</dbReference>
<evidence type="ECO:0000313" key="4">
    <source>
        <dbReference type="Proteomes" id="UP000618051"/>
    </source>
</evidence>
<proteinExistence type="predicted"/>
<keyword evidence="1" id="KW-0812">Transmembrane</keyword>
<feature type="transmembrane region" description="Helical" evidence="1">
    <location>
        <begin position="55"/>
        <end position="85"/>
    </location>
</feature>
<dbReference type="EMBL" id="JADDUC010000027">
    <property type="protein sequence ID" value="KAG0123686.1"/>
    <property type="molecule type" value="Genomic_DNA"/>
</dbReference>
<sequence>MGSDAKASVVISSTSTMTKKEEKGLASSLSEKAQEELAASPDPLLEHFFLLATDLVLAMTLSCLFYAFVCASIAFLTCCIIIFSFGTTERNVDMKGRAIHLCPLSPTDLCPESPEEKSKAACASAEVQKLTVILKFKTLCLMNLHLHCVLKKWVVVSVEKQPKHFYSLGNILQQHLELCWTKICAYYLNAPQQALLLTATDPLLSSEVKNSLKSNWQSQGAVEEHSPSQLPFILGQHGNTITTTTTRYYDAFPEQLDISHSKIYWVTQNKALSFEAKASEVAAPRNTLRRSGRSLASLEDFLEQRQHKIQRLVGTPLNLQENGFVTACDPYVINKTQKLREKRLADMDERGNQTGKLAGGQAVISSHDFEGCIIILLIQRQSFVTHVSPSKKIQLAVGTTQFLEIPGQQGNTSSETHLPQPDTGCSLNINRADWRATGIGGRYDIVSLSIAAWRVAQIKERVEKTLPNHISPVTVALRDLLFSNVELNPHLTDLETLMAAFICALRPVRSGGTA</sequence>
<reference evidence="2" key="1">
    <citation type="submission" date="2020-10" db="EMBL/GenBank/DDBJ databases">
        <title>Feather gene expression reveals the developmental basis of iridescence in African starlings.</title>
        <authorList>
            <person name="Rubenstein D.R."/>
        </authorList>
    </citation>
    <scope>NUCLEOTIDE SEQUENCE</scope>
    <source>
        <strain evidence="2">SS15</strain>
        <tissue evidence="2">Liver</tissue>
    </source>
</reference>
<gene>
    <name evidence="3" type="ORF">IHE44_0008791</name>
    <name evidence="2" type="ORF">IHE44_007160</name>
</gene>
<evidence type="ECO:0000256" key="1">
    <source>
        <dbReference type="SAM" id="Phobius"/>
    </source>
</evidence>
<protein>
    <submittedName>
        <fullName evidence="2">Uncharacterized protein</fullName>
    </submittedName>
</protein>
<reference evidence="3 4" key="2">
    <citation type="journal article" date="2021" name="J. Hered.">
        <title>Feather Gene Expression Elucidates the Developmental Basis of Plumage Iridescence in African Starlings.</title>
        <authorList>
            <person name="Rubenstein D.R."/>
            <person name="Corvelo A."/>
            <person name="MacManes M.D."/>
            <person name="Maia R."/>
            <person name="Narzisi G."/>
            <person name="Rousaki A."/>
            <person name="Vandenabeele P."/>
            <person name="Shawkey M.D."/>
            <person name="Solomon J."/>
        </authorList>
    </citation>
    <scope>NUCLEOTIDE SEQUENCE [LARGE SCALE GENOMIC DNA]</scope>
    <source>
        <strain evidence="3">SS15</strain>
    </source>
</reference>
<dbReference type="OrthoDB" id="2102561at2759"/>
<dbReference type="AlphaFoldDB" id="A0A835NXI4"/>
<organism evidence="2">
    <name type="scientific">Lamprotornis superbus</name>
    <dbReference type="NCBI Taxonomy" id="245042"/>
    <lineage>
        <taxon>Eukaryota</taxon>
        <taxon>Metazoa</taxon>
        <taxon>Chordata</taxon>
        <taxon>Craniata</taxon>
        <taxon>Vertebrata</taxon>
        <taxon>Euteleostomi</taxon>
        <taxon>Archelosauria</taxon>
        <taxon>Archosauria</taxon>
        <taxon>Dinosauria</taxon>
        <taxon>Saurischia</taxon>
        <taxon>Theropoda</taxon>
        <taxon>Coelurosauria</taxon>
        <taxon>Aves</taxon>
        <taxon>Neognathae</taxon>
        <taxon>Neoaves</taxon>
        <taxon>Telluraves</taxon>
        <taxon>Australaves</taxon>
        <taxon>Passeriformes</taxon>
        <taxon>Sturnidae</taxon>
        <taxon>Lamprotornis</taxon>
    </lineage>
</organism>
<comment type="caution">
    <text evidence="2">The sequence shown here is derived from an EMBL/GenBank/DDBJ whole genome shotgun (WGS) entry which is preliminary data.</text>
</comment>
<keyword evidence="4" id="KW-1185">Reference proteome</keyword>
<accession>A0A835NXI4</accession>
<keyword evidence="1" id="KW-1133">Transmembrane helix</keyword>
<evidence type="ECO:0000313" key="2">
    <source>
        <dbReference type="EMBL" id="KAG0123686.1"/>
    </source>
</evidence>
<keyword evidence="1" id="KW-0472">Membrane</keyword>
<name>A0A835NXI4_9PASS</name>
<evidence type="ECO:0000313" key="3">
    <source>
        <dbReference type="EMBL" id="KAI1240374.1"/>
    </source>
</evidence>
<dbReference type="EMBL" id="JADDUC020000003">
    <property type="protein sequence ID" value="KAI1240374.1"/>
    <property type="molecule type" value="Genomic_DNA"/>
</dbReference>
<reference evidence="3" key="3">
    <citation type="submission" date="2022-01" db="EMBL/GenBank/DDBJ databases">
        <authorList>
            <person name="Rubenstein D.R."/>
        </authorList>
    </citation>
    <scope>NUCLEOTIDE SEQUENCE</scope>
    <source>
        <strain evidence="3">SS15</strain>
        <tissue evidence="3">Liver</tissue>
    </source>
</reference>